<name>A0A7W6J3Y3_9HYPH</name>
<accession>A0A7W6J3Y3</accession>
<dbReference type="PANTHER" id="PTHR45339:SF1">
    <property type="entry name" value="HYBRID SIGNAL TRANSDUCTION HISTIDINE KINASE J"/>
    <property type="match status" value="1"/>
</dbReference>
<dbReference type="InterPro" id="IPR011006">
    <property type="entry name" value="CheY-like_superfamily"/>
</dbReference>
<protein>
    <submittedName>
        <fullName evidence="6">PAS domain S-box-containing protein</fullName>
    </submittedName>
</protein>
<evidence type="ECO:0000259" key="4">
    <source>
        <dbReference type="PROSITE" id="PS50110"/>
    </source>
</evidence>
<dbReference type="InterPro" id="IPR013656">
    <property type="entry name" value="PAS_4"/>
</dbReference>
<dbReference type="SUPFAM" id="SSF55785">
    <property type="entry name" value="PYP-like sensor domain (PAS domain)"/>
    <property type="match status" value="1"/>
</dbReference>
<keyword evidence="1 3" id="KW-0597">Phosphoprotein</keyword>
<dbReference type="NCBIfam" id="TIGR00229">
    <property type="entry name" value="sensory_box"/>
    <property type="match status" value="1"/>
</dbReference>
<dbReference type="PROSITE" id="PS50110">
    <property type="entry name" value="RESPONSE_REGULATORY"/>
    <property type="match status" value="1"/>
</dbReference>
<dbReference type="Gene3D" id="3.30.450.20">
    <property type="entry name" value="PAS domain"/>
    <property type="match status" value="2"/>
</dbReference>
<dbReference type="SMART" id="SM00448">
    <property type="entry name" value="REC"/>
    <property type="match status" value="1"/>
</dbReference>
<dbReference type="CDD" id="cd00130">
    <property type="entry name" value="PAS"/>
    <property type="match status" value="1"/>
</dbReference>
<reference evidence="6 7" key="1">
    <citation type="submission" date="2020-08" db="EMBL/GenBank/DDBJ databases">
        <title>Genomic Encyclopedia of Type Strains, Phase IV (KMG-IV): sequencing the most valuable type-strain genomes for metagenomic binning, comparative biology and taxonomic classification.</title>
        <authorList>
            <person name="Goeker M."/>
        </authorList>
    </citation>
    <scope>NUCLEOTIDE SEQUENCE [LARGE SCALE GENOMIC DNA]</scope>
    <source>
        <strain evidence="6 7">DSM 29853</strain>
    </source>
</reference>
<dbReference type="Pfam" id="PF00072">
    <property type="entry name" value="Response_reg"/>
    <property type="match status" value="1"/>
</dbReference>
<dbReference type="SUPFAM" id="SSF52172">
    <property type="entry name" value="CheY-like"/>
    <property type="match status" value="1"/>
</dbReference>
<dbReference type="PROSITE" id="PS50112">
    <property type="entry name" value="PAS"/>
    <property type="match status" value="1"/>
</dbReference>
<evidence type="ECO:0000256" key="3">
    <source>
        <dbReference type="PROSITE-ProRule" id="PRU00169"/>
    </source>
</evidence>
<evidence type="ECO:0000256" key="2">
    <source>
        <dbReference type="ARBA" id="ARBA00023012"/>
    </source>
</evidence>
<evidence type="ECO:0000256" key="1">
    <source>
        <dbReference type="ARBA" id="ARBA00022553"/>
    </source>
</evidence>
<dbReference type="InterPro" id="IPR001789">
    <property type="entry name" value="Sig_transdc_resp-reg_receiver"/>
</dbReference>
<feature type="domain" description="PAS" evidence="5">
    <location>
        <begin position="150"/>
        <end position="220"/>
    </location>
</feature>
<dbReference type="Proteomes" id="UP000528286">
    <property type="component" value="Unassembled WGS sequence"/>
</dbReference>
<dbReference type="GO" id="GO:0000160">
    <property type="term" value="P:phosphorelay signal transduction system"/>
    <property type="evidence" value="ECO:0007669"/>
    <property type="project" value="UniProtKB-KW"/>
</dbReference>
<dbReference type="CDD" id="cd17546">
    <property type="entry name" value="REC_hyHK_CKI1_RcsC-like"/>
    <property type="match status" value="1"/>
</dbReference>
<dbReference type="Pfam" id="PF12860">
    <property type="entry name" value="PAS_7"/>
    <property type="match status" value="1"/>
</dbReference>
<organism evidence="6 7">
    <name type="scientific">Gellertiella hungarica</name>
    <dbReference type="NCBI Taxonomy" id="1572859"/>
    <lineage>
        <taxon>Bacteria</taxon>
        <taxon>Pseudomonadati</taxon>
        <taxon>Pseudomonadota</taxon>
        <taxon>Alphaproteobacteria</taxon>
        <taxon>Hyphomicrobiales</taxon>
        <taxon>Rhizobiaceae</taxon>
        <taxon>Gellertiella</taxon>
    </lineage>
</organism>
<dbReference type="InterPro" id="IPR035965">
    <property type="entry name" value="PAS-like_dom_sf"/>
</dbReference>
<dbReference type="PANTHER" id="PTHR45339">
    <property type="entry name" value="HYBRID SIGNAL TRANSDUCTION HISTIDINE KINASE J"/>
    <property type="match status" value="1"/>
</dbReference>
<keyword evidence="2" id="KW-0902">Two-component regulatory system</keyword>
<gene>
    <name evidence="6" type="ORF">GGR23_001508</name>
</gene>
<dbReference type="Gene3D" id="3.40.50.2300">
    <property type="match status" value="1"/>
</dbReference>
<evidence type="ECO:0000313" key="7">
    <source>
        <dbReference type="Proteomes" id="UP000528286"/>
    </source>
</evidence>
<dbReference type="AlphaFoldDB" id="A0A7W6J3Y3"/>
<feature type="domain" description="Response regulatory" evidence="4">
    <location>
        <begin position="443"/>
        <end position="560"/>
    </location>
</feature>
<evidence type="ECO:0000313" key="6">
    <source>
        <dbReference type="EMBL" id="MBB4064331.1"/>
    </source>
</evidence>
<keyword evidence="7" id="KW-1185">Reference proteome</keyword>
<sequence length="570" mass="62951">MNDALTEAIQAQSPLLDIVCEALPAAMLVYDGNDQILFASKQILNFFSLPTEVLLPGTRLRDFLGAVYDNRSRATATAGDMRGASGRDDWVAERLASHWRERFELTESYGYGRWVRFIKRRFPSGTGICLMTDVTEHHKREEQWRADMARVQLTEEILDNLPFPVFVKDPAMTYIAVNRAFCQLRGVEADGILGRTVFDFAPRSVAEIFDAADRQVLETGEPLPVPERLVRPDGHEVAVITRKLRIGKPGRFLLLTTMEDVTELTEGYEQEGWLKTQLKMPLFPNIEGGEVLETVAVQAGPASPAESMLPDRFLGRRVLLVSSDVTVEAQAGRVFARLGIDYCCVSSALEQEAFLRAAAEAGVDIDVIVIDTQMEARTIELAEHHGINVLVMDGSQMSGELSYQLVRHFNSPWGRPRSERNPIEEWDIETIIVEPQIAVSLVDVLVVEDNPVNQIVFSQILEGLGHSARIVSTGEEALRAAADLMPRCILVDQTLPDMTGIELTAALRKLTDALAHVPVIGVLVAAREPDADACLAAGMNGTLMKPISPESLENLLRTYLAHDSRSVIAG</sequence>
<feature type="modified residue" description="4-aspartylphosphate" evidence="3">
    <location>
        <position position="492"/>
    </location>
</feature>
<dbReference type="EMBL" id="JACIEZ010000002">
    <property type="protein sequence ID" value="MBB4064331.1"/>
    <property type="molecule type" value="Genomic_DNA"/>
</dbReference>
<dbReference type="SMART" id="SM00091">
    <property type="entry name" value="PAS"/>
    <property type="match status" value="2"/>
</dbReference>
<dbReference type="Pfam" id="PF08448">
    <property type="entry name" value="PAS_4"/>
    <property type="match status" value="1"/>
</dbReference>
<proteinExistence type="predicted"/>
<dbReference type="InterPro" id="IPR000014">
    <property type="entry name" value="PAS"/>
</dbReference>
<dbReference type="RefSeq" id="WP_183365561.1">
    <property type="nucleotide sequence ID" value="NZ_JACIEZ010000002.1"/>
</dbReference>
<evidence type="ECO:0000259" key="5">
    <source>
        <dbReference type="PROSITE" id="PS50112"/>
    </source>
</evidence>
<comment type="caution">
    <text evidence="6">The sequence shown here is derived from an EMBL/GenBank/DDBJ whole genome shotgun (WGS) entry which is preliminary data.</text>
</comment>